<dbReference type="SUPFAM" id="SSF56112">
    <property type="entry name" value="Protein kinase-like (PK-like)"/>
    <property type="match status" value="1"/>
</dbReference>
<evidence type="ECO:0000256" key="2">
    <source>
        <dbReference type="ARBA" id="ARBA00011961"/>
    </source>
</evidence>
<evidence type="ECO:0000256" key="11">
    <source>
        <dbReference type="ARBA" id="ARBA00075898"/>
    </source>
</evidence>
<evidence type="ECO:0000313" key="13">
    <source>
        <dbReference type="EMBL" id="GAQ88695.1"/>
    </source>
</evidence>
<dbReference type="AlphaFoldDB" id="A0A1Y1ICK8"/>
<dbReference type="InterPro" id="IPR011009">
    <property type="entry name" value="Kinase-like_dom_sf"/>
</dbReference>
<dbReference type="OrthoDB" id="5772781at2759"/>
<accession>A0A1Y1ICK8</accession>
<dbReference type="PANTHER" id="PTHR12149:SF8">
    <property type="entry name" value="PROTEIN-RIBULOSAMINE 3-KINASE"/>
    <property type="match status" value="1"/>
</dbReference>
<evidence type="ECO:0000256" key="3">
    <source>
        <dbReference type="ARBA" id="ARBA00022679"/>
    </source>
</evidence>
<dbReference type="FunFam" id="3.90.1200.10:FF:000006">
    <property type="entry name" value="Protein-ribulosamine 3-kinase, chloroplastic"/>
    <property type="match status" value="1"/>
</dbReference>
<evidence type="ECO:0000256" key="8">
    <source>
        <dbReference type="ARBA" id="ARBA00050782"/>
    </source>
</evidence>
<gene>
    <name evidence="13" type="ORF">KFL_004520120</name>
</gene>
<evidence type="ECO:0000256" key="7">
    <source>
        <dbReference type="ARBA" id="ARBA00048655"/>
    </source>
</evidence>
<dbReference type="Proteomes" id="UP000054558">
    <property type="component" value="Unassembled WGS sequence"/>
</dbReference>
<keyword evidence="6" id="KW-0067">ATP-binding</keyword>
<evidence type="ECO:0000256" key="6">
    <source>
        <dbReference type="ARBA" id="ARBA00022840"/>
    </source>
</evidence>
<keyword evidence="3" id="KW-0808">Transferase</keyword>
<dbReference type="PANTHER" id="PTHR12149">
    <property type="entry name" value="FRUCTOSAMINE 3 KINASE-RELATED PROTEIN"/>
    <property type="match status" value="1"/>
</dbReference>
<sequence length="395" mass="43466">MAAQSMLLRSEYQLTALSKRNVAKPARAVQSAAGPVASLESLQRRSNPHSEGASSKRSLQRGRQDSSQVFAGESFLGSSWTFKRSLLGESGIKCRPQQNIIAMATASKDPVTEWILGEGGAMKVLRTSSVGGGCINVAYKYDTDAGPFFVKSNRSTGPAMFEAEAAGLEKMWETKTIRVPKPLKVGTLPGGGSFIIMEFIEFGSRSSQADLGRALGEMHKASTGQSPHGFGFFMDNTIGSTHQPNTWTSDWVDFFREHRLGFQLDLARRQYAENTLYEKGQKLLAKLPELLGGVEVAPVLLHGDLWSGNVASDKDGRPVILDPACYYGHSEAEFGMSWCAGFNSSFYEAYHKVIPKQPGFERRVEIYKLYHYLNHLNLFGSGYRGSCMSIIDKFV</sequence>
<dbReference type="FunFam" id="3.30.200.20:FF:000264">
    <property type="entry name" value="Protein-ribulosamine 3-kinase, chloroplastic"/>
    <property type="match status" value="1"/>
</dbReference>
<comment type="catalytic activity">
    <reaction evidence="8">
        <text>N(6)-(D-erythrulosyl)-L-lysyl-[protein] + ATP = N(6)-(3-O-phospho-D-erythrulosyl)-L-lysyl-[protein] + ADP + H(+)</text>
        <dbReference type="Rhea" id="RHEA:61396"/>
        <dbReference type="Rhea" id="RHEA-COMP:15794"/>
        <dbReference type="Rhea" id="RHEA-COMP:15799"/>
        <dbReference type="ChEBI" id="CHEBI:15378"/>
        <dbReference type="ChEBI" id="CHEBI:30616"/>
        <dbReference type="ChEBI" id="CHEBI:144587"/>
        <dbReference type="ChEBI" id="CHEBI:144624"/>
        <dbReference type="ChEBI" id="CHEBI:456216"/>
    </reaction>
    <physiologicalReaction direction="left-to-right" evidence="8">
        <dbReference type="Rhea" id="RHEA:61397"/>
    </physiologicalReaction>
</comment>
<dbReference type="GO" id="GO:0016301">
    <property type="term" value="F:kinase activity"/>
    <property type="evidence" value="ECO:0000318"/>
    <property type="project" value="GO_Central"/>
</dbReference>
<dbReference type="GO" id="GO:0005737">
    <property type="term" value="C:cytoplasm"/>
    <property type="evidence" value="ECO:0007669"/>
    <property type="project" value="UniProtKB-ARBA"/>
</dbReference>
<evidence type="ECO:0000256" key="10">
    <source>
        <dbReference type="ARBA" id="ARBA00070196"/>
    </source>
</evidence>
<dbReference type="Pfam" id="PF03881">
    <property type="entry name" value="Fructosamin_kin"/>
    <property type="match status" value="1"/>
</dbReference>
<feature type="region of interest" description="Disordered" evidence="12">
    <location>
        <begin position="28"/>
        <end position="66"/>
    </location>
</feature>
<dbReference type="EMBL" id="DF237401">
    <property type="protein sequence ID" value="GAQ88695.1"/>
    <property type="molecule type" value="Genomic_DNA"/>
</dbReference>
<dbReference type="GO" id="GO:0102193">
    <property type="term" value="F:protein-ribulosamine 3-kinase activity"/>
    <property type="evidence" value="ECO:0007669"/>
    <property type="project" value="UniProtKB-EC"/>
</dbReference>
<evidence type="ECO:0000256" key="12">
    <source>
        <dbReference type="SAM" id="MobiDB-lite"/>
    </source>
</evidence>
<comment type="function">
    <text evidence="9">Initiates a process leading to the deglycation of proteins. Phosphorylates low-molecular-mass and protein-bound erythrulosamines and ribulosamines, but not fructosamines or psicosamines, on the third carbon of the sugar moiety. Protein-bound erythrulosamine 3-phosphates and ribulosamine 3-phosphates are unstable and decompose under physiological conditions.</text>
</comment>
<dbReference type="Gene3D" id="3.30.200.20">
    <property type="entry name" value="Phosphorylase Kinase, domain 1"/>
    <property type="match status" value="1"/>
</dbReference>
<dbReference type="EC" id="2.7.1.172" evidence="2"/>
<keyword evidence="5 13" id="KW-0418">Kinase</keyword>
<comment type="catalytic activity">
    <reaction evidence="7">
        <text>N(6)-D-ribulosyl-L-lysyl-[protein] + ATP = N(6)-(3-O-phospho-D-ribulosyl)-L-lysyl-[protein] + ADP + H(+)</text>
        <dbReference type="Rhea" id="RHEA:48432"/>
        <dbReference type="Rhea" id="RHEA-COMP:12103"/>
        <dbReference type="Rhea" id="RHEA-COMP:12104"/>
        <dbReference type="ChEBI" id="CHEBI:15378"/>
        <dbReference type="ChEBI" id="CHEBI:30616"/>
        <dbReference type="ChEBI" id="CHEBI:90418"/>
        <dbReference type="ChEBI" id="CHEBI:90420"/>
        <dbReference type="ChEBI" id="CHEBI:456216"/>
        <dbReference type="EC" id="2.7.1.172"/>
    </reaction>
    <physiologicalReaction direction="left-to-right" evidence="7">
        <dbReference type="Rhea" id="RHEA:48433"/>
    </physiologicalReaction>
</comment>
<name>A0A1Y1ICK8_KLENI</name>
<keyword evidence="14" id="KW-1185">Reference proteome</keyword>
<dbReference type="Gene3D" id="3.90.1200.10">
    <property type="match status" value="1"/>
</dbReference>
<evidence type="ECO:0000256" key="5">
    <source>
        <dbReference type="ARBA" id="ARBA00022777"/>
    </source>
</evidence>
<comment type="similarity">
    <text evidence="1">Belongs to the fructosamine kinase family.</text>
</comment>
<dbReference type="InterPro" id="IPR016477">
    <property type="entry name" value="Fructo-/Ketosamine-3-kinase"/>
</dbReference>
<dbReference type="GO" id="GO:0005524">
    <property type="term" value="F:ATP binding"/>
    <property type="evidence" value="ECO:0007669"/>
    <property type="project" value="UniProtKB-KW"/>
</dbReference>
<evidence type="ECO:0000256" key="1">
    <source>
        <dbReference type="ARBA" id="ARBA00009460"/>
    </source>
</evidence>
<dbReference type="OMA" id="RECDIAM"/>
<organism evidence="13 14">
    <name type="scientific">Klebsormidium nitens</name>
    <name type="common">Green alga</name>
    <name type="synonym">Ulothrix nitens</name>
    <dbReference type="NCBI Taxonomy" id="105231"/>
    <lineage>
        <taxon>Eukaryota</taxon>
        <taxon>Viridiplantae</taxon>
        <taxon>Streptophyta</taxon>
        <taxon>Klebsormidiophyceae</taxon>
        <taxon>Klebsormidiales</taxon>
        <taxon>Klebsormidiaceae</taxon>
        <taxon>Klebsormidium</taxon>
    </lineage>
</organism>
<keyword evidence="4" id="KW-0547">Nucleotide-binding</keyword>
<proteinExistence type="inferred from homology"/>
<evidence type="ECO:0000313" key="14">
    <source>
        <dbReference type="Proteomes" id="UP000054558"/>
    </source>
</evidence>
<reference evidence="13 14" key="1">
    <citation type="journal article" date="2014" name="Nat. Commun.">
        <title>Klebsormidium flaccidum genome reveals primary factors for plant terrestrial adaptation.</title>
        <authorList>
            <person name="Hori K."/>
            <person name="Maruyama F."/>
            <person name="Fujisawa T."/>
            <person name="Togashi T."/>
            <person name="Yamamoto N."/>
            <person name="Seo M."/>
            <person name="Sato S."/>
            <person name="Yamada T."/>
            <person name="Mori H."/>
            <person name="Tajima N."/>
            <person name="Moriyama T."/>
            <person name="Ikeuchi M."/>
            <person name="Watanabe M."/>
            <person name="Wada H."/>
            <person name="Kobayashi K."/>
            <person name="Saito M."/>
            <person name="Masuda T."/>
            <person name="Sasaki-Sekimoto Y."/>
            <person name="Mashiguchi K."/>
            <person name="Awai K."/>
            <person name="Shimojima M."/>
            <person name="Masuda S."/>
            <person name="Iwai M."/>
            <person name="Nobusawa T."/>
            <person name="Narise T."/>
            <person name="Kondo S."/>
            <person name="Saito H."/>
            <person name="Sato R."/>
            <person name="Murakawa M."/>
            <person name="Ihara Y."/>
            <person name="Oshima-Yamada Y."/>
            <person name="Ohtaka K."/>
            <person name="Satoh M."/>
            <person name="Sonobe K."/>
            <person name="Ishii M."/>
            <person name="Ohtani R."/>
            <person name="Kanamori-Sato M."/>
            <person name="Honoki R."/>
            <person name="Miyazaki D."/>
            <person name="Mochizuki H."/>
            <person name="Umetsu J."/>
            <person name="Higashi K."/>
            <person name="Shibata D."/>
            <person name="Kamiya Y."/>
            <person name="Sato N."/>
            <person name="Nakamura Y."/>
            <person name="Tabata S."/>
            <person name="Ida S."/>
            <person name="Kurokawa K."/>
            <person name="Ohta H."/>
        </authorList>
    </citation>
    <scope>NUCLEOTIDE SEQUENCE [LARGE SCALE GENOMIC DNA]</scope>
    <source>
        <strain evidence="13 14">NIES-2285</strain>
    </source>
</reference>
<protein>
    <recommendedName>
        <fullName evidence="10">Protein-ribulosamine 3-kinase, chloroplastic</fullName>
        <ecNumber evidence="2">2.7.1.172</ecNumber>
    </recommendedName>
    <alternativeName>
        <fullName evidence="11">Fructosamine 3-kinase-related protein</fullName>
    </alternativeName>
</protein>
<evidence type="ECO:0000256" key="4">
    <source>
        <dbReference type="ARBA" id="ARBA00022741"/>
    </source>
</evidence>
<evidence type="ECO:0000256" key="9">
    <source>
        <dbReference type="ARBA" id="ARBA00057354"/>
    </source>
</evidence>